<dbReference type="InterPro" id="IPR005843">
    <property type="entry name" value="A-D-PHexomutase_C"/>
</dbReference>
<evidence type="ECO:0000313" key="12">
    <source>
        <dbReference type="EMBL" id="PKQ28930.1"/>
    </source>
</evidence>
<evidence type="ECO:0000256" key="3">
    <source>
        <dbReference type="ARBA" id="ARBA00022553"/>
    </source>
</evidence>
<feature type="domain" description="Alpha-D-phosphohexomutase C-terminal" evidence="8">
    <location>
        <begin position="414"/>
        <end position="460"/>
    </location>
</feature>
<dbReference type="Gene3D" id="3.30.310.50">
    <property type="entry name" value="Alpha-D-phosphohexomutase, C-terminal domain"/>
    <property type="match status" value="1"/>
</dbReference>
<dbReference type="Pfam" id="PF02879">
    <property type="entry name" value="PGM_PMM_II"/>
    <property type="match status" value="1"/>
</dbReference>
<feature type="domain" description="Alpha-D-phosphohexomutase alpha/beta/alpha" evidence="9">
    <location>
        <begin position="5"/>
        <end position="135"/>
    </location>
</feature>
<sequence length="475" mass="52106">MTEITFGTDGWRSTVNTDFNRTNVEIVTQAICNYLYEKELAQKGCVVAYDTRAHSEGFADLVSNVLMKNGIAALRMETFCPTPQAAFAVKHIGAAGAIMLTASHNPPEYNGIKFIPHYGGPATPDITGDIEWEIGAILEEGHTDPPVDRTLAPIKKLDVSNEYIKQLLSLVERSMIERSHVKILFDPMYGSGQNVFMRALAHMDAHVTPLHCHLDSEFGGLLPEPIEPNLTECKKAVLVNKSDLGIALDGDADRFGVVDSKGVYLTPNKALTLMLWYLLTYKPTGGAVARSIATTHMLDTIAEHNGCRVLETPVGFKYIGELMRKKMIILGGEESGGVSVAGHIPEKDGLMAGLILIEIAARFKKPLSELLENIYNEFGPCFDERIDVKLPESRKETLMDSLSENPPRALGDEDVVKVNLSDGVKVITAADTWMLVRASGTEPMVRVYIEARGKEAFDRARKTALKIIKGHQGKG</sequence>
<dbReference type="Gene3D" id="3.40.120.10">
    <property type="entry name" value="Alpha-D-Glucose-1,6-Bisphosphate, subunit A, domain 3"/>
    <property type="match status" value="3"/>
</dbReference>
<keyword evidence="4 7" id="KW-0479">Metal-binding</keyword>
<dbReference type="EMBL" id="PHEX01000002">
    <property type="protein sequence ID" value="PKQ28930.1"/>
    <property type="molecule type" value="Genomic_DNA"/>
</dbReference>
<evidence type="ECO:0000256" key="2">
    <source>
        <dbReference type="ARBA" id="ARBA00010231"/>
    </source>
</evidence>
<dbReference type="InterPro" id="IPR005844">
    <property type="entry name" value="A-D-PHexomutase_a/b/a-I"/>
</dbReference>
<dbReference type="Pfam" id="PF02880">
    <property type="entry name" value="PGM_PMM_III"/>
    <property type="match status" value="1"/>
</dbReference>
<name>A0A2N3G889_9ACTN</name>
<dbReference type="SUPFAM" id="SSF55957">
    <property type="entry name" value="Phosphoglucomutase, C-terminal domain"/>
    <property type="match status" value="1"/>
</dbReference>
<dbReference type="InterPro" id="IPR005845">
    <property type="entry name" value="A-D-PHexomutase_a/b/a-II"/>
</dbReference>
<keyword evidence="3" id="KW-0597">Phosphoprotein</keyword>
<proteinExistence type="inferred from homology"/>
<evidence type="ECO:0000256" key="7">
    <source>
        <dbReference type="RuleBase" id="RU004326"/>
    </source>
</evidence>
<organism evidence="12 13">
    <name type="scientific">Candidatus Anoxymicrobium japonicum</name>
    <dbReference type="NCBI Taxonomy" id="2013648"/>
    <lineage>
        <taxon>Bacteria</taxon>
        <taxon>Bacillati</taxon>
        <taxon>Actinomycetota</taxon>
        <taxon>Candidatus Geothermincolia</taxon>
        <taxon>Candidatus Geothermincolales</taxon>
        <taxon>Candidatus Anoxymicrobiaceae</taxon>
        <taxon>Candidatus Anoxymicrobium</taxon>
    </lineage>
</organism>
<accession>A0A2N3G889</accession>
<comment type="cofactor">
    <cofactor evidence="1">
        <name>Mg(2+)</name>
        <dbReference type="ChEBI" id="CHEBI:18420"/>
    </cofactor>
</comment>
<evidence type="ECO:0000256" key="6">
    <source>
        <dbReference type="ARBA" id="ARBA00023235"/>
    </source>
</evidence>
<keyword evidence="5 7" id="KW-0460">Magnesium</keyword>
<reference evidence="12 13" key="1">
    <citation type="journal article" date="2017" name="ISME J.">
        <title>Potential for microbial H2 and metal transformations associated with novel bacteria and archaea in deep terrestrial subsurface sediments.</title>
        <authorList>
            <person name="Hernsdorf A.W."/>
            <person name="Amano Y."/>
            <person name="Miyakawa K."/>
            <person name="Ise K."/>
            <person name="Suzuki Y."/>
            <person name="Anantharaman K."/>
            <person name="Probst A."/>
            <person name="Burstein D."/>
            <person name="Thomas B.C."/>
            <person name="Banfield J.F."/>
        </authorList>
    </citation>
    <scope>NUCLEOTIDE SEQUENCE [LARGE SCALE GENOMIC DNA]</scope>
    <source>
        <strain evidence="12">HGW-Actinobacteria-3</strain>
    </source>
</reference>
<gene>
    <name evidence="12" type="ORF">CVT63_00365</name>
</gene>
<comment type="similarity">
    <text evidence="2 7">Belongs to the phosphohexose mutase family.</text>
</comment>
<evidence type="ECO:0000259" key="9">
    <source>
        <dbReference type="Pfam" id="PF02878"/>
    </source>
</evidence>
<dbReference type="PROSITE" id="PS00710">
    <property type="entry name" value="PGM_PMM"/>
    <property type="match status" value="1"/>
</dbReference>
<evidence type="ECO:0000256" key="4">
    <source>
        <dbReference type="ARBA" id="ARBA00022723"/>
    </source>
</evidence>
<dbReference type="PANTHER" id="PTHR45745:SF1">
    <property type="entry name" value="PHOSPHOGLUCOMUTASE 2B-RELATED"/>
    <property type="match status" value="1"/>
</dbReference>
<evidence type="ECO:0000256" key="5">
    <source>
        <dbReference type="ARBA" id="ARBA00022842"/>
    </source>
</evidence>
<dbReference type="AlphaFoldDB" id="A0A2N3G889"/>
<evidence type="ECO:0000259" key="11">
    <source>
        <dbReference type="Pfam" id="PF02880"/>
    </source>
</evidence>
<comment type="caution">
    <text evidence="12">The sequence shown here is derived from an EMBL/GenBank/DDBJ whole genome shotgun (WGS) entry which is preliminary data.</text>
</comment>
<dbReference type="PANTHER" id="PTHR45745">
    <property type="entry name" value="PHOSPHOMANNOMUTASE 45A"/>
    <property type="match status" value="1"/>
</dbReference>
<dbReference type="InterPro" id="IPR005841">
    <property type="entry name" value="Alpha-D-phosphohexomutase_SF"/>
</dbReference>
<evidence type="ECO:0000256" key="1">
    <source>
        <dbReference type="ARBA" id="ARBA00001946"/>
    </source>
</evidence>
<keyword evidence="6" id="KW-0413">Isomerase</keyword>
<dbReference type="CDD" id="cd05800">
    <property type="entry name" value="PGM_like2"/>
    <property type="match status" value="1"/>
</dbReference>
<dbReference type="SUPFAM" id="SSF53738">
    <property type="entry name" value="Phosphoglucomutase, first 3 domains"/>
    <property type="match status" value="2"/>
</dbReference>
<protein>
    <submittedName>
        <fullName evidence="12">Phosphoglucomutase</fullName>
    </submittedName>
</protein>
<evidence type="ECO:0000259" key="10">
    <source>
        <dbReference type="Pfam" id="PF02879"/>
    </source>
</evidence>
<dbReference type="Pfam" id="PF02878">
    <property type="entry name" value="PGM_PMM_I"/>
    <property type="match status" value="1"/>
</dbReference>
<dbReference type="InterPro" id="IPR005846">
    <property type="entry name" value="A-D-PHexomutase_a/b/a-III"/>
</dbReference>
<evidence type="ECO:0000259" key="8">
    <source>
        <dbReference type="Pfam" id="PF00408"/>
    </source>
</evidence>
<dbReference type="GO" id="GO:0006166">
    <property type="term" value="P:purine ribonucleoside salvage"/>
    <property type="evidence" value="ECO:0007669"/>
    <property type="project" value="TreeGrafter"/>
</dbReference>
<dbReference type="GO" id="GO:0005975">
    <property type="term" value="P:carbohydrate metabolic process"/>
    <property type="evidence" value="ECO:0007669"/>
    <property type="project" value="InterPro"/>
</dbReference>
<feature type="domain" description="Alpha-D-phosphohexomutase alpha/beta/alpha" evidence="11">
    <location>
        <begin position="267"/>
        <end position="378"/>
    </location>
</feature>
<dbReference type="Pfam" id="PF00408">
    <property type="entry name" value="PGM_PMM_IV"/>
    <property type="match status" value="1"/>
</dbReference>
<dbReference type="GO" id="GO:0008973">
    <property type="term" value="F:phosphopentomutase activity"/>
    <property type="evidence" value="ECO:0007669"/>
    <property type="project" value="TreeGrafter"/>
</dbReference>
<dbReference type="Proteomes" id="UP000233654">
    <property type="component" value="Unassembled WGS sequence"/>
</dbReference>
<dbReference type="InterPro" id="IPR016055">
    <property type="entry name" value="A-D-PHexomutase_a/b/a-I/II/III"/>
</dbReference>
<dbReference type="InterPro" id="IPR036900">
    <property type="entry name" value="A-D-PHexomutase_C_sf"/>
</dbReference>
<evidence type="ECO:0000313" key="13">
    <source>
        <dbReference type="Proteomes" id="UP000233654"/>
    </source>
</evidence>
<dbReference type="PRINTS" id="PR00509">
    <property type="entry name" value="PGMPMM"/>
</dbReference>
<dbReference type="InterPro" id="IPR016066">
    <property type="entry name" value="A-D-PHexomutase_CS"/>
</dbReference>
<dbReference type="GO" id="GO:0000287">
    <property type="term" value="F:magnesium ion binding"/>
    <property type="evidence" value="ECO:0007669"/>
    <property type="project" value="InterPro"/>
</dbReference>
<feature type="domain" description="Alpha-D-phosphohexomutase alpha/beta/alpha" evidence="10">
    <location>
        <begin position="162"/>
        <end position="262"/>
    </location>
</feature>